<evidence type="ECO:0000313" key="2">
    <source>
        <dbReference type="Proteomes" id="UP000789920"/>
    </source>
</evidence>
<proteinExistence type="predicted"/>
<feature type="non-terminal residue" evidence="1">
    <location>
        <position position="1"/>
    </location>
</feature>
<reference evidence="1" key="1">
    <citation type="submission" date="2021-06" db="EMBL/GenBank/DDBJ databases">
        <authorList>
            <person name="Kallberg Y."/>
            <person name="Tangrot J."/>
            <person name="Rosling A."/>
        </authorList>
    </citation>
    <scope>NUCLEOTIDE SEQUENCE</scope>
    <source>
        <strain evidence="1">MA461A</strain>
    </source>
</reference>
<dbReference type="EMBL" id="CAJVQC010040648">
    <property type="protein sequence ID" value="CAG8771279.1"/>
    <property type="molecule type" value="Genomic_DNA"/>
</dbReference>
<sequence>IRYSPIPIEYPLTSLEGCKVNKSVRICTGAKVCEFVSCELKETQHTEVDESIDFYKLNQPTDLQTLKEAKIHAIEKKSDNDILSYFIGCSAWSPGQKHFHYKLNCDEINITILEKLFRGKPITLFNKVAENCCTVLFTRIRKKEYSFFHLSNEGIKQKGKIIKLNCNVQFIKLVPLDITTILFVVLICKGIHTHSLPPPTNIPVGI</sequence>
<name>A0ACA9R0A1_9GLOM</name>
<keyword evidence="2" id="KW-1185">Reference proteome</keyword>
<gene>
    <name evidence="1" type="ORF">RPERSI_LOCUS16433</name>
</gene>
<comment type="caution">
    <text evidence="1">The sequence shown here is derived from an EMBL/GenBank/DDBJ whole genome shotgun (WGS) entry which is preliminary data.</text>
</comment>
<organism evidence="1 2">
    <name type="scientific">Racocetra persica</name>
    <dbReference type="NCBI Taxonomy" id="160502"/>
    <lineage>
        <taxon>Eukaryota</taxon>
        <taxon>Fungi</taxon>
        <taxon>Fungi incertae sedis</taxon>
        <taxon>Mucoromycota</taxon>
        <taxon>Glomeromycotina</taxon>
        <taxon>Glomeromycetes</taxon>
        <taxon>Diversisporales</taxon>
        <taxon>Gigasporaceae</taxon>
        <taxon>Racocetra</taxon>
    </lineage>
</organism>
<protein>
    <submittedName>
        <fullName evidence="1">31519_t:CDS:1</fullName>
    </submittedName>
</protein>
<accession>A0ACA9R0A1</accession>
<evidence type="ECO:0000313" key="1">
    <source>
        <dbReference type="EMBL" id="CAG8771279.1"/>
    </source>
</evidence>
<dbReference type="Proteomes" id="UP000789920">
    <property type="component" value="Unassembled WGS sequence"/>
</dbReference>